<dbReference type="AlphaFoldDB" id="A0A0Q3G6V2"/>
<evidence type="ECO:0000256" key="4">
    <source>
        <dbReference type="ARBA" id="ARBA00022679"/>
    </source>
</evidence>
<dbReference type="GO" id="GO:0005524">
    <property type="term" value="F:ATP binding"/>
    <property type="evidence" value="ECO:0007669"/>
    <property type="project" value="UniProtKB-UniRule"/>
</dbReference>
<dbReference type="EnsemblPlants" id="KQK06173">
    <property type="protein sequence ID" value="KQK06173"/>
    <property type="gene ID" value="BRADI_2g24930v3"/>
</dbReference>
<feature type="binding site" evidence="16">
    <location>
        <position position="343"/>
    </location>
    <ligand>
        <name>ATP</name>
        <dbReference type="ChEBI" id="CHEBI:30616"/>
    </ligand>
</feature>
<dbReference type="EC" id="2.7.11.1" evidence="2"/>
<dbReference type="ExpressionAtlas" id="A0A0Q3G6V2">
    <property type="expression patterns" value="baseline"/>
</dbReference>
<feature type="region of interest" description="Disordered" evidence="17">
    <location>
        <begin position="275"/>
        <end position="295"/>
    </location>
</feature>
<organism evidence="21">
    <name type="scientific">Brachypodium distachyon</name>
    <name type="common">Purple false brome</name>
    <name type="synonym">Trachynia distachya</name>
    <dbReference type="NCBI Taxonomy" id="15368"/>
    <lineage>
        <taxon>Eukaryota</taxon>
        <taxon>Viridiplantae</taxon>
        <taxon>Streptophyta</taxon>
        <taxon>Embryophyta</taxon>
        <taxon>Tracheophyta</taxon>
        <taxon>Spermatophyta</taxon>
        <taxon>Magnoliopsida</taxon>
        <taxon>Liliopsida</taxon>
        <taxon>Poales</taxon>
        <taxon>Poaceae</taxon>
        <taxon>BOP clade</taxon>
        <taxon>Pooideae</taxon>
        <taxon>Stipodae</taxon>
        <taxon>Brachypodieae</taxon>
        <taxon>Brachypodium</taxon>
    </lineage>
</organism>
<dbReference type="PANTHER" id="PTHR47989">
    <property type="entry name" value="OS01G0750732 PROTEIN"/>
    <property type="match status" value="1"/>
</dbReference>
<evidence type="ECO:0000313" key="22">
    <source>
        <dbReference type="EnsemblPlants" id="KQK06173"/>
    </source>
</evidence>
<dbReference type="Gramene" id="KQK06173">
    <property type="protein sequence ID" value="KQK06173"/>
    <property type="gene ID" value="BRADI_2g24930v3"/>
</dbReference>
<feature type="chain" id="PRO_5043129136" description="non-specific serine/threonine protein kinase" evidence="19">
    <location>
        <begin position="28"/>
        <end position="666"/>
    </location>
</feature>
<evidence type="ECO:0000256" key="19">
    <source>
        <dbReference type="SAM" id="SignalP"/>
    </source>
</evidence>
<dbReference type="SUPFAM" id="SSF56112">
    <property type="entry name" value="Protein kinase-like (PK-like)"/>
    <property type="match status" value="1"/>
</dbReference>
<dbReference type="InterPro" id="IPR000719">
    <property type="entry name" value="Prot_kinase_dom"/>
</dbReference>
<dbReference type="Pfam" id="PF00069">
    <property type="entry name" value="Pkinase"/>
    <property type="match status" value="1"/>
</dbReference>
<feature type="signal peptide" evidence="19">
    <location>
        <begin position="1"/>
        <end position="27"/>
    </location>
</feature>
<proteinExistence type="predicted"/>
<dbReference type="GO" id="GO:0004672">
    <property type="term" value="F:protein kinase activity"/>
    <property type="evidence" value="ECO:0000318"/>
    <property type="project" value="GO_Central"/>
</dbReference>
<evidence type="ECO:0000256" key="16">
    <source>
        <dbReference type="PROSITE-ProRule" id="PRU10141"/>
    </source>
</evidence>
<evidence type="ECO:0000256" key="2">
    <source>
        <dbReference type="ARBA" id="ARBA00012513"/>
    </source>
</evidence>
<dbReference type="GO" id="GO:0016020">
    <property type="term" value="C:membrane"/>
    <property type="evidence" value="ECO:0007669"/>
    <property type="project" value="UniProtKB-SubCell"/>
</dbReference>
<dbReference type="InterPro" id="IPR008271">
    <property type="entry name" value="Ser/Thr_kinase_AS"/>
</dbReference>
<keyword evidence="23" id="KW-1185">Reference proteome</keyword>
<reference evidence="21 22" key="1">
    <citation type="journal article" date="2010" name="Nature">
        <title>Genome sequencing and analysis of the model grass Brachypodium distachyon.</title>
        <authorList>
            <consortium name="International Brachypodium Initiative"/>
        </authorList>
    </citation>
    <scope>NUCLEOTIDE SEQUENCE [LARGE SCALE GENOMIC DNA]</scope>
    <source>
        <strain evidence="21 22">Bd21</strain>
    </source>
</reference>
<keyword evidence="9 16" id="KW-0067">ATP-binding</keyword>
<evidence type="ECO:0000256" key="14">
    <source>
        <dbReference type="ARBA" id="ARBA00047899"/>
    </source>
</evidence>
<dbReference type="GeneID" id="100824803"/>
<keyword evidence="6 19" id="KW-0732">Signal</keyword>
<dbReference type="Gene3D" id="1.10.510.10">
    <property type="entry name" value="Transferase(Phosphotransferase) domain 1"/>
    <property type="match status" value="1"/>
</dbReference>
<dbReference type="InterPro" id="IPR017441">
    <property type="entry name" value="Protein_kinase_ATP_BS"/>
</dbReference>
<dbReference type="STRING" id="15368.A0A0Q3G6V2"/>
<dbReference type="FunFam" id="3.30.200.20:FF:000492">
    <property type="entry name" value="probable receptor-like protein kinase At1g11050"/>
    <property type="match status" value="1"/>
</dbReference>
<sequence length="666" mass="71065">MPTSRLLRIIPLLLALLLASSLESAAGAGGGGGNGTCPLDLSYVPTFPWDPTPCGGAAPNMTACCQTLLSVLGIGLAERLHATGHFRLPSAGASAACLADLAAGIAAPPASLPGASLVQSCFPSPDEFTASPSFCAGVTTAAEYRAVVGNGTVAALDAACGPDIPSLPVCYRCLTAGIAATSPLIAAAANATAQSQQNCFYLTVMYAAGVSSIAGPTSPSTANCILGLGLSSPASPPHKSNNVAIYATTIPIAFILLMSALAFFVWRKRRHTKNKNRNQKIIQEGSSDRRPHLRPNTGSILFSIGELTKGTDHFADQNLIGRGGFGVVYRGVLADGSVVAIKKMLNPDMEGGDEEFTNEVEIISHLRHRNLVPLRGCCIVDDDIEEGKQMFLVYDFMPNGSLEEFIFRDEGGSKRPALTWAQRRTIIMDVAKGLEYLHYGVKPAIYHRDIKATNILLDAEMRARVADFGLARRSREGQSHLTTRVAGTHGYLAPEYALYGQLTEKSDVYSFGVLVLEILSARHVLDMTAPAGPVLITDWAWTLIKAGQAREVLDETLSTGESPRGEVMERFILVGILCAHVMVALRPTITEAVKMLEGDMDIPEIPDRPLPYGHSMMFSEAGSNFSASPAISGPLMDNGDMLSNHHQDKDKLFTIWQQGQGATERT</sequence>
<evidence type="ECO:0000313" key="21">
    <source>
        <dbReference type="EMBL" id="KQK06173.1"/>
    </source>
</evidence>
<keyword evidence="5 18" id="KW-0812">Transmembrane</keyword>
<dbReference type="InterPro" id="IPR043891">
    <property type="entry name" value="SPARK"/>
</dbReference>
<dbReference type="EMBL" id="CM000881">
    <property type="protein sequence ID" value="KQK06173.1"/>
    <property type="molecule type" value="Genomic_DNA"/>
</dbReference>
<comment type="catalytic activity">
    <reaction evidence="14">
        <text>L-threonyl-[protein] + ATP = O-phospho-L-threonyl-[protein] + ADP + H(+)</text>
        <dbReference type="Rhea" id="RHEA:46608"/>
        <dbReference type="Rhea" id="RHEA-COMP:11060"/>
        <dbReference type="Rhea" id="RHEA-COMP:11605"/>
        <dbReference type="ChEBI" id="CHEBI:15378"/>
        <dbReference type="ChEBI" id="CHEBI:30013"/>
        <dbReference type="ChEBI" id="CHEBI:30616"/>
        <dbReference type="ChEBI" id="CHEBI:61977"/>
        <dbReference type="ChEBI" id="CHEBI:456216"/>
        <dbReference type="EC" id="2.7.11.1"/>
    </reaction>
</comment>
<keyword evidence="4" id="KW-0808">Transferase</keyword>
<evidence type="ECO:0000256" key="18">
    <source>
        <dbReference type="SAM" id="Phobius"/>
    </source>
</evidence>
<dbReference type="PROSITE" id="PS50011">
    <property type="entry name" value="PROTEIN_KINASE_DOM"/>
    <property type="match status" value="1"/>
</dbReference>
<dbReference type="PROSITE" id="PS00108">
    <property type="entry name" value="PROTEIN_KINASE_ST"/>
    <property type="match status" value="1"/>
</dbReference>
<evidence type="ECO:0000313" key="23">
    <source>
        <dbReference type="Proteomes" id="UP000008810"/>
    </source>
</evidence>
<keyword evidence="11 18" id="KW-0472">Membrane</keyword>
<evidence type="ECO:0000256" key="17">
    <source>
        <dbReference type="SAM" id="MobiDB-lite"/>
    </source>
</evidence>
<evidence type="ECO:0000256" key="15">
    <source>
        <dbReference type="ARBA" id="ARBA00048679"/>
    </source>
</evidence>
<reference evidence="22" key="3">
    <citation type="submission" date="2018-08" db="UniProtKB">
        <authorList>
            <consortium name="EnsemblPlants"/>
        </authorList>
    </citation>
    <scope>IDENTIFICATION</scope>
    <source>
        <strain evidence="22">cv. Bd21</strain>
    </source>
</reference>
<keyword evidence="12" id="KW-0675">Receptor</keyword>
<keyword evidence="3" id="KW-0723">Serine/threonine-protein kinase</keyword>
<keyword evidence="10 18" id="KW-1133">Transmembrane helix</keyword>
<evidence type="ECO:0000256" key="1">
    <source>
        <dbReference type="ARBA" id="ARBA00004479"/>
    </source>
</evidence>
<dbReference type="GO" id="GO:0004674">
    <property type="term" value="F:protein serine/threonine kinase activity"/>
    <property type="evidence" value="ECO:0007669"/>
    <property type="project" value="UniProtKB-KW"/>
</dbReference>
<dbReference type="PROSITE" id="PS00107">
    <property type="entry name" value="PROTEIN_KINASE_ATP"/>
    <property type="match status" value="1"/>
</dbReference>
<dbReference type="CDD" id="cd14066">
    <property type="entry name" value="STKc_IRAK"/>
    <property type="match status" value="1"/>
</dbReference>
<keyword evidence="8" id="KW-0418">Kinase</keyword>
<evidence type="ECO:0000256" key="6">
    <source>
        <dbReference type="ARBA" id="ARBA00022729"/>
    </source>
</evidence>
<evidence type="ECO:0000256" key="5">
    <source>
        <dbReference type="ARBA" id="ARBA00022692"/>
    </source>
</evidence>
<dbReference type="KEGG" id="bdi:100824803"/>
<reference evidence="21" key="2">
    <citation type="submission" date="2017-06" db="EMBL/GenBank/DDBJ databases">
        <title>WGS assembly of Brachypodium distachyon.</title>
        <authorList>
            <consortium name="The International Brachypodium Initiative"/>
            <person name="Lucas S."/>
            <person name="Harmon-Smith M."/>
            <person name="Lail K."/>
            <person name="Tice H."/>
            <person name="Grimwood J."/>
            <person name="Bruce D."/>
            <person name="Barry K."/>
            <person name="Shu S."/>
            <person name="Lindquist E."/>
            <person name="Wang M."/>
            <person name="Pitluck S."/>
            <person name="Vogel J.P."/>
            <person name="Garvin D.F."/>
            <person name="Mockler T.C."/>
            <person name="Schmutz J."/>
            <person name="Rokhsar D."/>
            <person name="Bevan M.W."/>
        </authorList>
    </citation>
    <scope>NUCLEOTIDE SEQUENCE</scope>
    <source>
        <strain evidence="21">Bd21</strain>
    </source>
</reference>
<gene>
    <name evidence="22" type="primary">LOC100824803</name>
    <name evidence="21" type="ORF">BRADI_2g24930v3</name>
</gene>
<comment type="catalytic activity">
    <reaction evidence="15">
        <text>L-seryl-[protein] + ATP = O-phospho-L-seryl-[protein] + ADP + H(+)</text>
        <dbReference type="Rhea" id="RHEA:17989"/>
        <dbReference type="Rhea" id="RHEA-COMP:9863"/>
        <dbReference type="Rhea" id="RHEA-COMP:11604"/>
        <dbReference type="ChEBI" id="CHEBI:15378"/>
        <dbReference type="ChEBI" id="CHEBI:29999"/>
        <dbReference type="ChEBI" id="CHEBI:30616"/>
        <dbReference type="ChEBI" id="CHEBI:83421"/>
        <dbReference type="ChEBI" id="CHEBI:456216"/>
        <dbReference type="EC" id="2.7.11.1"/>
    </reaction>
</comment>
<evidence type="ECO:0000256" key="11">
    <source>
        <dbReference type="ARBA" id="ARBA00023136"/>
    </source>
</evidence>
<dbReference type="Gene3D" id="3.30.200.20">
    <property type="entry name" value="Phosphorylase Kinase, domain 1"/>
    <property type="match status" value="1"/>
</dbReference>
<feature type="domain" description="Protein kinase" evidence="20">
    <location>
        <begin position="314"/>
        <end position="583"/>
    </location>
</feature>
<dbReference type="FunCoup" id="A0A0Q3G6V2">
    <property type="interactions" value="731"/>
</dbReference>
<dbReference type="InterPro" id="IPR011009">
    <property type="entry name" value="Kinase-like_dom_sf"/>
</dbReference>
<dbReference type="SMART" id="SM00220">
    <property type="entry name" value="S_TKc"/>
    <property type="match status" value="1"/>
</dbReference>
<evidence type="ECO:0000256" key="12">
    <source>
        <dbReference type="ARBA" id="ARBA00023170"/>
    </source>
</evidence>
<comment type="subcellular location">
    <subcellularLocation>
        <location evidence="1">Membrane</location>
        <topology evidence="1">Single-pass type I membrane protein</topology>
    </subcellularLocation>
</comment>
<keyword evidence="7 16" id="KW-0547">Nucleotide-binding</keyword>
<accession>A0A0Q3G6V2</accession>
<dbReference type="OrthoDB" id="122279at2759"/>
<evidence type="ECO:0000256" key="9">
    <source>
        <dbReference type="ARBA" id="ARBA00022840"/>
    </source>
</evidence>
<evidence type="ECO:0000256" key="3">
    <source>
        <dbReference type="ARBA" id="ARBA00022527"/>
    </source>
</evidence>
<evidence type="ECO:0000256" key="10">
    <source>
        <dbReference type="ARBA" id="ARBA00022989"/>
    </source>
</evidence>
<evidence type="ECO:0000259" key="20">
    <source>
        <dbReference type="PROSITE" id="PS50011"/>
    </source>
</evidence>
<dbReference type="RefSeq" id="XP_003568420.2">
    <property type="nucleotide sequence ID" value="XM_003568372.4"/>
</dbReference>
<dbReference type="Pfam" id="PF19160">
    <property type="entry name" value="SPARK"/>
    <property type="match status" value="1"/>
</dbReference>
<evidence type="ECO:0000256" key="8">
    <source>
        <dbReference type="ARBA" id="ARBA00022777"/>
    </source>
</evidence>
<dbReference type="Proteomes" id="UP000008810">
    <property type="component" value="Chromosome 2"/>
</dbReference>
<dbReference type="PANTHER" id="PTHR47989:SF62">
    <property type="entry name" value="OS05G0423500 PROTEIN"/>
    <property type="match status" value="1"/>
</dbReference>
<evidence type="ECO:0000256" key="7">
    <source>
        <dbReference type="ARBA" id="ARBA00022741"/>
    </source>
</evidence>
<feature type="transmembrane region" description="Helical" evidence="18">
    <location>
        <begin position="243"/>
        <end position="266"/>
    </location>
</feature>
<dbReference type="FunFam" id="1.10.510.10:FF:000287">
    <property type="entry name" value="probable LRR receptor-like serine/threonine-protein kinase RKF3"/>
    <property type="match status" value="1"/>
</dbReference>
<name>A0A0Q3G6V2_BRADI</name>
<protein>
    <recommendedName>
        <fullName evidence="2">non-specific serine/threonine protein kinase</fullName>
        <ecNumber evidence="2">2.7.11.1</ecNumber>
    </recommendedName>
</protein>
<evidence type="ECO:0000256" key="13">
    <source>
        <dbReference type="ARBA" id="ARBA00023180"/>
    </source>
</evidence>
<keyword evidence="13" id="KW-0325">Glycoprotein</keyword>